<gene>
    <name evidence="3" type="ORF">Mal15_21950</name>
</gene>
<sequence length="1001" mass="109732">MAAKSTLIVELTSDEKRLLDGFRKSQAADDDFRAGLKKTGMEMESTGKAMVDAMLGAAKSSEVASDKIVKQLRGAGAEGKKLFGELSKTGKQSVDDILKKLDKVDSKLSAQARNILAEWSKVDQANKFEKTRAELDALGGDFKALGGEIKKAVEIPEDRIAAARQLVDELRKIDPTKADMIAKAMERARESVYQTRLDQFVSKLAGGNREAQELAKVLGVDMKDASLAAEGGIDGIAKKIIALRPELEASVNKWKADMAEAAKFGEGQYKQALDALRAGDKISQQVAEDIKSHLVSAGKIVERTFEDMIKPLEKINPTLAAEAKKWHKELEENEKKSKGSFGRISKYAIAEIASIATAYIGIQEAVQFVTETMREQQAVLQKASDSQKTLAAAQKDAQKNLAKFSEDHQKSLLLELVPATAKAAVFSDLAGLTKAIGDTASAGGTFEQIQQILPIAAGLTRETPDFVDETATAMADALYATKEKDVRLAVTKDLLTGSMSRVTDPGKLLRNLAPVKVAASEAVPEALRIESAMQSQAAFAAFTKAGADPQGDASQTAVIQFMARLRGFFKDLGKDATKAQAELDALKDPITATDRHRLSVLSDKEARAEQTSAQIQTLREQREAIQNRLDYEDIDSGTRRSLSVEKRRLTERLTGLRRVEFTDDERAQLSDLRMRIGDKEESYQAKRSELEGRIAAAQIKGFKGKAPILLFDQIRAIQNNPVLAEAFGDVSFGEQRFRSAGEQFISGGTAFQTALQTYDLLKREGRDTSIIDRLLSQERFLTPQQETAFLREKSAVGEAIRLGFDTYGGSMGQQREDLARTLAENRSDGYLSPFIEAFDETGIRSGFSLYGGTRLEETVSSIGKLARRRSAIRSGGVTELEAPRLQNIENEIDTFLRRVSSSISLSESPETLQALDSKYSRIGSAIRRNDYSRLSNGEFQSVNGNQAVFLRLEQALSDLAELQRLQLEAAKETAANTSPNQRRPTDSMRDSARASDRRRAP</sequence>
<reference evidence="3 4" key="1">
    <citation type="submission" date="2019-02" db="EMBL/GenBank/DDBJ databases">
        <title>Planctomycetal bacteria perform biofilm scaping via a novel small molecule.</title>
        <authorList>
            <person name="Jeske O."/>
            <person name="Boedeker C."/>
            <person name="Wiegand S."/>
            <person name="Breitling P."/>
            <person name="Kallscheuer N."/>
            <person name="Jogler M."/>
            <person name="Rohde M."/>
            <person name="Petersen J."/>
            <person name="Medema M.H."/>
            <person name="Surup F."/>
            <person name="Jogler C."/>
        </authorList>
    </citation>
    <scope>NUCLEOTIDE SEQUENCE [LARGE SCALE GENOMIC DNA]</scope>
    <source>
        <strain evidence="3 4">Mal15</strain>
    </source>
</reference>
<keyword evidence="1" id="KW-0175">Coiled coil</keyword>
<dbReference type="EMBL" id="CP036264">
    <property type="protein sequence ID" value="QEF98147.1"/>
    <property type="molecule type" value="Genomic_DNA"/>
</dbReference>
<evidence type="ECO:0000313" key="3">
    <source>
        <dbReference type="EMBL" id="QEF98147.1"/>
    </source>
</evidence>
<keyword evidence="4" id="KW-1185">Reference proteome</keyword>
<organism evidence="3 4">
    <name type="scientific">Stieleria maiorica</name>
    <dbReference type="NCBI Taxonomy" id="2795974"/>
    <lineage>
        <taxon>Bacteria</taxon>
        <taxon>Pseudomonadati</taxon>
        <taxon>Planctomycetota</taxon>
        <taxon>Planctomycetia</taxon>
        <taxon>Pirellulales</taxon>
        <taxon>Pirellulaceae</taxon>
        <taxon>Stieleria</taxon>
    </lineage>
</organism>
<feature type="compositionally biased region" description="Basic and acidic residues" evidence="2">
    <location>
        <begin position="983"/>
        <end position="1001"/>
    </location>
</feature>
<evidence type="ECO:0000256" key="2">
    <source>
        <dbReference type="SAM" id="MobiDB-lite"/>
    </source>
</evidence>
<dbReference type="RefSeq" id="WP_147867708.1">
    <property type="nucleotide sequence ID" value="NZ_CP036264.1"/>
</dbReference>
<evidence type="ECO:0000256" key="1">
    <source>
        <dbReference type="SAM" id="Coils"/>
    </source>
</evidence>
<feature type="region of interest" description="Disordered" evidence="2">
    <location>
        <begin position="970"/>
        <end position="1001"/>
    </location>
</feature>
<feature type="coiled-coil region" evidence="1">
    <location>
        <begin position="601"/>
        <end position="628"/>
    </location>
</feature>
<dbReference type="AlphaFoldDB" id="A0A5B9MGB8"/>
<name>A0A5B9MGB8_9BACT</name>
<accession>A0A5B9MGB8</accession>
<dbReference type="KEGG" id="smam:Mal15_21950"/>
<proteinExistence type="predicted"/>
<dbReference type="Proteomes" id="UP000321353">
    <property type="component" value="Chromosome"/>
</dbReference>
<evidence type="ECO:0000313" key="4">
    <source>
        <dbReference type="Proteomes" id="UP000321353"/>
    </source>
</evidence>
<protein>
    <submittedName>
        <fullName evidence="3">Uncharacterized protein</fullName>
    </submittedName>
</protein>